<dbReference type="Pfam" id="PF13616">
    <property type="entry name" value="Rotamase_3"/>
    <property type="match status" value="1"/>
</dbReference>
<dbReference type="SUPFAM" id="SSF54534">
    <property type="entry name" value="FKBP-like"/>
    <property type="match status" value="1"/>
</dbReference>
<dbReference type="GO" id="GO:0003755">
    <property type="term" value="F:peptidyl-prolyl cis-trans isomerase activity"/>
    <property type="evidence" value="ECO:0007669"/>
    <property type="project" value="UniProtKB-KW"/>
</dbReference>
<comment type="function">
    <text evidence="9">Part of the Sec protein translocase complex. Interacts with the SecYEG preprotein conducting channel. SecDF uses the proton motive force (PMF) to complete protein translocation after the ATP-dependent function of SecA.</text>
</comment>
<dbReference type="GO" id="GO:0015450">
    <property type="term" value="F:protein-transporting ATPase activity"/>
    <property type="evidence" value="ECO:0007669"/>
    <property type="project" value="InterPro"/>
</dbReference>
<keyword evidence="5 9" id="KW-0653">Protein transport</keyword>
<dbReference type="Pfam" id="PF21760">
    <property type="entry name" value="SecD_1st"/>
    <property type="match status" value="1"/>
</dbReference>
<dbReference type="PROSITE" id="PS50198">
    <property type="entry name" value="PPIC_PPIASE_2"/>
    <property type="match status" value="1"/>
</dbReference>
<dbReference type="GO" id="GO:0005886">
    <property type="term" value="C:plasma membrane"/>
    <property type="evidence" value="ECO:0007669"/>
    <property type="project" value="UniProtKB-SubCell"/>
</dbReference>
<dbReference type="InterPro" id="IPR055344">
    <property type="entry name" value="SecD_SecF_C_bact"/>
</dbReference>
<comment type="caution">
    <text evidence="12">The sequence shown here is derived from an EMBL/GenBank/DDBJ whole genome shotgun (WGS) entry which is preliminary data.</text>
</comment>
<evidence type="ECO:0000256" key="5">
    <source>
        <dbReference type="ARBA" id="ARBA00022927"/>
    </source>
</evidence>
<dbReference type="HAMAP" id="MF_01463_B">
    <property type="entry name" value="SecD_B"/>
    <property type="match status" value="1"/>
</dbReference>
<dbReference type="PANTHER" id="PTHR30081">
    <property type="entry name" value="PROTEIN-EXPORT MEMBRANE PROTEIN SEC"/>
    <property type="match status" value="1"/>
</dbReference>
<feature type="transmembrane region" description="Helical" evidence="9">
    <location>
        <begin position="438"/>
        <end position="459"/>
    </location>
</feature>
<feature type="transmembrane region" description="Helical" evidence="9">
    <location>
        <begin position="412"/>
        <end position="432"/>
    </location>
</feature>
<dbReference type="Pfam" id="PF02355">
    <property type="entry name" value="SecD_SecF_C"/>
    <property type="match status" value="1"/>
</dbReference>
<dbReference type="AlphaFoldDB" id="A0A2H0YVS7"/>
<proteinExistence type="inferred from homology"/>
<dbReference type="Pfam" id="PF22599">
    <property type="entry name" value="SecDF_P1_head"/>
    <property type="match status" value="1"/>
</dbReference>
<organism evidence="12 13">
    <name type="scientific">Candidatus Kerfeldbacteria bacterium CG08_land_8_20_14_0_20_40_16</name>
    <dbReference type="NCBI Taxonomy" id="2014244"/>
    <lineage>
        <taxon>Bacteria</taxon>
        <taxon>Candidatus Kerfeldiibacteriota</taxon>
    </lineage>
</organism>
<accession>A0A2H0YVS7</accession>
<dbReference type="Gene3D" id="3.10.50.40">
    <property type="match status" value="1"/>
</dbReference>
<evidence type="ECO:0000256" key="8">
    <source>
        <dbReference type="ARBA" id="ARBA00023136"/>
    </source>
</evidence>
<gene>
    <name evidence="9 12" type="primary">secD</name>
    <name evidence="12" type="ORF">COT24_03750</name>
</gene>
<name>A0A2H0YVS7_9BACT</name>
<dbReference type="Gene3D" id="3.30.70.3400">
    <property type="match status" value="1"/>
</dbReference>
<evidence type="ECO:0000256" key="1">
    <source>
        <dbReference type="ARBA" id="ARBA00004651"/>
    </source>
</evidence>
<dbReference type="PROSITE" id="PS01096">
    <property type="entry name" value="PPIC_PPIASE_1"/>
    <property type="match status" value="1"/>
</dbReference>
<dbReference type="PANTHER" id="PTHR30081:SF1">
    <property type="entry name" value="PROTEIN TRANSLOCASE SUBUNIT SECD"/>
    <property type="match status" value="1"/>
</dbReference>
<dbReference type="InterPro" id="IPR046357">
    <property type="entry name" value="PPIase_dom_sf"/>
</dbReference>
<dbReference type="NCBIfam" id="TIGR00916">
    <property type="entry name" value="2A0604s01"/>
    <property type="match status" value="1"/>
</dbReference>
<dbReference type="NCBIfam" id="TIGR01129">
    <property type="entry name" value="secD"/>
    <property type="match status" value="1"/>
</dbReference>
<evidence type="ECO:0000259" key="11">
    <source>
        <dbReference type="PROSITE" id="PS50198"/>
    </source>
</evidence>
<protein>
    <recommendedName>
        <fullName evidence="9">Protein translocase subunit SecD</fullName>
    </recommendedName>
</protein>
<dbReference type="InterPro" id="IPR048631">
    <property type="entry name" value="SecD_1st"/>
</dbReference>
<evidence type="ECO:0000256" key="2">
    <source>
        <dbReference type="ARBA" id="ARBA00022448"/>
    </source>
</evidence>
<comment type="subcellular location">
    <subcellularLocation>
        <location evidence="1 9">Cell membrane</location>
        <topology evidence="1 9">Multi-pass membrane protein</topology>
    </subcellularLocation>
</comment>
<keyword evidence="10" id="KW-0697">Rotamase</keyword>
<evidence type="ECO:0000256" key="3">
    <source>
        <dbReference type="ARBA" id="ARBA00022475"/>
    </source>
</evidence>
<dbReference type="Gene3D" id="3.30.1360.200">
    <property type="match status" value="1"/>
</dbReference>
<keyword evidence="10" id="KW-0413">Isomerase</keyword>
<keyword evidence="4 9" id="KW-0812">Transmembrane</keyword>
<keyword evidence="7 9" id="KW-0811">Translocation</keyword>
<evidence type="ECO:0000256" key="4">
    <source>
        <dbReference type="ARBA" id="ARBA00022692"/>
    </source>
</evidence>
<dbReference type="EMBL" id="PEXU01000045">
    <property type="protein sequence ID" value="PIS42389.1"/>
    <property type="molecule type" value="Genomic_DNA"/>
</dbReference>
<dbReference type="SUPFAM" id="SSF82866">
    <property type="entry name" value="Multidrug efflux transporter AcrB transmembrane domain"/>
    <property type="match status" value="1"/>
</dbReference>
<dbReference type="InterPro" id="IPR023058">
    <property type="entry name" value="PPIase_PpiC_CS"/>
</dbReference>
<dbReference type="Proteomes" id="UP000231542">
    <property type="component" value="Unassembled WGS sequence"/>
</dbReference>
<feature type="domain" description="PpiC" evidence="11">
    <location>
        <begin position="147"/>
        <end position="233"/>
    </location>
</feature>
<keyword evidence="8 9" id="KW-0472">Membrane</keyword>
<dbReference type="GO" id="GO:0006605">
    <property type="term" value="P:protein targeting"/>
    <property type="evidence" value="ECO:0007669"/>
    <property type="project" value="UniProtKB-UniRule"/>
</dbReference>
<dbReference type="GO" id="GO:0065002">
    <property type="term" value="P:intracellular protein transmembrane transport"/>
    <property type="evidence" value="ECO:0007669"/>
    <property type="project" value="UniProtKB-UniRule"/>
</dbReference>
<evidence type="ECO:0000256" key="9">
    <source>
        <dbReference type="HAMAP-Rule" id="MF_01463"/>
    </source>
</evidence>
<evidence type="ECO:0000313" key="13">
    <source>
        <dbReference type="Proteomes" id="UP000231542"/>
    </source>
</evidence>
<dbReference type="InterPro" id="IPR048634">
    <property type="entry name" value="SecD_SecF_C"/>
</dbReference>
<dbReference type="InterPro" id="IPR022813">
    <property type="entry name" value="SecD/SecF_arch_bac"/>
</dbReference>
<comment type="caution">
    <text evidence="9">Lacks conserved residue(s) required for the propagation of feature annotation.</text>
</comment>
<comment type="subunit">
    <text evidence="9">Forms a complex with SecF. Part of the essential Sec protein translocation apparatus which comprises SecA, SecYEG and auxiliary proteins SecDF. Other proteins may also be involved.</text>
</comment>
<dbReference type="InterPro" id="IPR005791">
    <property type="entry name" value="SecD"/>
</dbReference>
<keyword evidence="2 9" id="KW-0813">Transport</keyword>
<evidence type="ECO:0000256" key="6">
    <source>
        <dbReference type="ARBA" id="ARBA00022989"/>
    </source>
</evidence>
<comment type="similarity">
    <text evidence="9">Belongs to the SecD/SecF family. SecD subfamily.</text>
</comment>
<keyword evidence="6 9" id="KW-1133">Transmembrane helix</keyword>
<feature type="transmembrane region" description="Helical" evidence="9">
    <location>
        <begin position="490"/>
        <end position="506"/>
    </location>
</feature>
<sequence length="561" mass="61353">MTQRKKLWLTLAIIMVFSVLAGLVDWPKGPDLKIGGYFKELKVHLGLDLMGGTHLVYQADTSQIPSADKADAVEGVRDVIERRVNAFGVSEPVVQTNKVGDDYRVIVELPGVTDVSQAIKLIGETPLLEFREQKTIDQPELTQSTVDQYNAEAEVKAEKILQEALSPGADFAALAKANSEDTSAEQGGDLGYFSQGSMVPEFDDVVFNKAEVGKVYPELVQTTFGYHIIKVEERNTVTNDQGQEELQARASHILVMTKSLDQELPVEYANTGLSGKQLKNASVQFDQTSGQAEISLSFNDEGKTLFADITKRNLYKPVAIYLDGAPISIPVVQAEITSGQAVITGNFTLDEAKTLARRLNSGALPVPITLINQQNIGATLGKVSVERSFFAGLLGLLLVALFMIIYYRLPGILSVVALLIYTLLVLAIFKLWPITLTLAGVAGFILSIGMAVDANVLIFERMKEELGKGKSLLSSVEDGFKRAWPSIRDSNVSSLITCVILGWFGTSLIKGFAITLGIGILISMFSAITVTRTFLRVIALKKEWKNFRLFGIRKVKENKNV</sequence>
<evidence type="ECO:0000313" key="12">
    <source>
        <dbReference type="EMBL" id="PIS42389.1"/>
    </source>
</evidence>
<dbReference type="InterPro" id="IPR000297">
    <property type="entry name" value="PPIase_PpiC"/>
</dbReference>
<dbReference type="GO" id="GO:0043952">
    <property type="term" value="P:protein transport by the Sec complex"/>
    <property type="evidence" value="ECO:0007669"/>
    <property type="project" value="UniProtKB-UniRule"/>
</dbReference>
<dbReference type="InterPro" id="IPR054384">
    <property type="entry name" value="SecDF_P1_head"/>
</dbReference>
<feature type="transmembrane region" description="Helical" evidence="9">
    <location>
        <begin position="389"/>
        <end position="407"/>
    </location>
</feature>
<dbReference type="FunFam" id="1.20.1640.10:FF:000004">
    <property type="entry name" value="Protein translocase subunit SecD"/>
    <property type="match status" value="1"/>
</dbReference>
<evidence type="ECO:0000256" key="7">
    <source>
        <dbReference type="ARBA" id="ARBA00023010"/>
    </source>
</evidence>
<evidence type="ECO:0000256" key="10">
    <source>
        <dbReference type="PROSITE-ProRule" id="PRU00278"/>
    </source>
</evidence>
<feature type="transmembrane region" description="Helical" evidence="9">
    <location>
        <begin position="512"/>
        <end position="535"/>
    </location>
</feature>
<keyword evidence="3 9" id="KW-1003">Cell membrane</keyword>
<reference evidence="12 13" key="1">
    <citation type="submission" date="2017-09" db="EMBL/GenBank/DDBJ databases">
        <title>Depth-based differentiation of microbial function through sediment-hosted aquifers and enrichment of novel symbionts in the deep terrestrial subsurface.</title>
        <authorList>
            <person name="Probst A.J."/>
            <person name="Ladd B."/>
            <person name="Jarett J.K."/>
            <person name="Geller-Mcgrath D.E."/>
            <person name="Sieber C.M."/>
            <person name="Emerson J.B."/>
            <person name="Anantharaman K."/>
            <person name="Thomas B.C."/>
            <person name="Malmstrom R."/>
            <person name="Stieglmeier M."/>
            <person name="Klingl A."/>
            <person name="Woyke T."/>
            <person name="Ryan C.M."/>
            <person name="Banfield J.F."/>
        </authorList>
    </citation>
    <scope>NUCLEOTIDE SEQUENCE [LARGE SCALE GENOMIC DNA]</scope>
    <source>
        <strain evidence="12">CG08_land_8_20_14_0_20_40_16</strain>
    </source>
</reference>
<dbReference type="Gene3D" id="1.20.1640.10">
    <property type="entry name" value="Multidrug efflux transporter AcrB transmembrane domain"/>
    <property type="match status" value="1"/>
</dbReference>